<feature type="domain" description="DUF2231" evidence="3">
    <location>
        <begin position="47"/>
        <end position="178"/>
    </location>
</feature>
<feature type="transmembrane region" description="Helical" evidence="2">
    <location>
        <begin position="86"/>
        <end position="109"/>
    </location>
</feature>
<dbReference type="Proteomes" id="UP000547011">
    <property type="component" value="Unassembled WGS sequence"/>
</dbReference>
<evidence type="ECO:0000313" key="5">
    <source>
        <dbReference type="Proteomes" id="UP000547011"/>
    </source>
</evidence>
<organism evidence="4 5">
    <name type="scientific">Devosia subaequoris</name>
    <dbReference type="NCBI Taxonomy" id="395930"/>
    <lineage>
        <taxon>Bacteria</taxon>
        <taxon>Pseudomonadati</taxon>
        <taxon>Pseudomonadota</taxon>
        <taxon>Alphaproteobacteria</taxon>
        <taxon>Hyphomicrobiales</taxon>
        <taxon>Devosiaceae</taxon>
        <taxon>Devosia</taxon>
    </lineage>
</organism>
<feature type="transmembrane region" description="Helical" evidence="2">
    <location>
        <begin position="148"/>
        <end position="166"/>
    </location>
</feature>
<comment type="caution">
    <text evidence="4">The sequence shown here is derived from an EMBL/GenBank/DDBJ whole genome shotgun (WGS) entry which is preliminary data.</text>
</comment>
<gene>
    <name evidence="4" type="ORF">GGR20_002647</name>
</gene>
<feature type="transmembrane region" description="Helical" evidence="2">
    <location>
        <begin position="54"/>
        <end position="74"/>
    </location>
</feature>
<keyword evidence="5" id="KW-1185">Reference proteome</keyword>
<evidence type="ECO:0000256" key="2">
    <source>
        <dbReference type="SAM" id="Phobius"/>
    </source>
</evidence>
<feature type="transmembrane region" description="Helical" evidence="2">
    <location>
        <begin position="121"/>
        <end position="142"/>
    </location>
</feature>
<keyword evidence="2" id="KW-1133">Transmembrane helix</keyword>
<dbReference type="EMBL" id="JACIEW010000006">
    <property type="protein sequence ID" value="MBB4052991.1"/>
    <property type="molecule type" value="Genomic_DNA"/>
</dbReference>
<dbReference type="Pfam" id="PF09990">
    <property type="entry name" value="DUF2231"/>
    <property type="match status" value="1"/>
</dbReference>
<name>A0A7W6NCS5_9HYPH</name>
<accession>A0A7W6NCS5</accession>
<sequence>MTDIPREDEESEIRDEETPPEARADHPNPAIRAVAGKDIGSAIAVAGHPIHAMLVHFPIAFVVATLGVDLFYWWNADPFWLEVGKWAGGAAFGFGLLAAIVGTIELLAVPGIRVRVASWNHAIAAMVMLAIVGANAGLRIYFPEMVLPSGMMLSVLATMAAGFAGWHGGKLVFDHGVGLIISSRQ</sequence>
<keyword evidence="2" id="KW-0812">Transmembrane</keyword>
<feature type="compositionally biased region" description="Basic and acidic residues" evidence="1">
    <location>
        <begin position="16"/>
        <end position="26"/>
    </location>
</feature>
<feature type="compositionally biased region" description="Acidic residues" evidence="1">
    <location>
        <begin position="1"/>
        <end position="15"/>
    </location>
</feature>
<evidence type="ECO:0000313" key="4">
    <source>
        <dbReference type="EMBL" id="MBB4052991.1"/>
    </source>
</evidence>
<dbReference type="InterPro" id="IPR019251">
    <property type="entry name" value="DUF2231_TM"/>
</dbReference>
<reference evidence="4 5" key="1">
    <citation type="submission" date="2020-08" db="EMBL/GenBank/DDBJ databases">
        <title>Genomic Encyclopedia of Type Strains, Phase IV (KMG-IV): sequencing the most valuable type-strain genomes for metagenomic binning, comparative biology and taxonomic classification.</title>
        <authorList>
            <person name="Goeker M."/>
        </authorList>
    </citation>
    <scope>NUCLEOTIDE SEQUENCE [LARGE SCALE GENOMIC DNA]</scope>
    <source>
        <strain evidence="4 5">DSM 23447</strain>
    </source>
</reference>
<dbReference type="AlphaFoldDB" id="A0A7W6NCS5"/>
<dbReference type="RefSeq" id="WP_183311786.1">
    <property type="nucleotide sequence ID" value="NZ_JACIEW010000006.1"/>
</dbReference>
<evidence type="ECO:0000256" key="1">
    <source>
        <dbReference type="SAM" id="MobiDB-lite"/>
    </source>
</evidence>
<proteinExistence type="predicted"/>
<feature type="region of interest" description="Disordered" evidence="1">
    <location>
        <begin position="1"/>
        <end position="27"/>
    </location>
</feature>
<protein>
    <submittedName>
        <fullName evidence="4">Putative membrane protein</fullName>
    </submittedName>
</protein>
<keyword evidence="2" id="KW-0472">Membrane</keyword>
<evidence type="ECO:0000259" key="3">
    <source>
        <dbReference type="Pfam" id="PF09990"/>
    </source>
</evidence>